<dbReference type="InterPro" id="IPR036388">
    <property type="entry name" value="WH-like_DNA-bd_sf"/>
</dbReference>
<dbReference type="GO" id="GO:0003677">
    <property type="term" value="F:DNA binding"/>
    <property type="evidence" value="ECO:0007669"/>
    <property type="project" value="InterPro"/>
</dbReference>
<dbReference type="EMBL" id="BKAU01000002">
    <property type="protein sequence ID" value="GEP96009.1"/>
    <property type="molecule type" value="Genomic_DNA"/>
</dbReference>
<dbReference type="GO" id="GO:0016987">
    <property type="term" value="F:sigma factor activity"/>
    <property type="evidence" value="ECO:0007669"/>
    <property type="project" value="UniProtKB-KW"/>
</dbReference>
<dbReference type="AlphaFoldDB" id="A0A512RJY3"/>
<name>A0A512RJY3_9BACT</name>
<dbReference type="InterPro" id="IPR013325">
    <property type="entry name" value="RNA_pol_sigma_r2"/>
</dbReference>
<dbReference type="Proteomes" id="UP000321436">
    <property type="component" value="Unassembled WGS sequence"/>
</dbReference>
<proteinExistence type="inferred from homology"/>
<evidence type="ECO:0000256" key="4">
    <source>
        <dbReference type="ARBA" id="ARBA00023163"/>
    </source>
</evidence>
<dbReference type="InterPro" id="IPR013249">
    <property type="entry name" value="RNA_pol_sigma70_r4_t2"/>
</dbReference>
<feature type="domain" description="RNA polymerase sigma-70 region 2" evidence="5">
    <location>
        <begin position="27"/>
        <end position="91"/>
    </location>
</feature>
<evidence type="ECO:0000256" key="2">
    <source>
        <dbReference type="ARBA" id="ARBA00023015"/>
    </source>
</evidence>
<evidence type="ECO:0000256" key="3">
    <source>
        <dbReference type="ARBA" id="ARBA00023082"/>
    </source>
</evidence>
<protein>
    <submittedName>
        <fullName evidence="7">DNA-directed RNA polymerase sigma-70 factor</fullName>
    </submittedName>
</protein>
<evidence type="ECO:0000313" key="8">
    <source>
        <dbReference type="Proteomes" id="UP000321436"/>
    </source>
</evidence>
<dbReference type="SUPFAM" id="SSF88659">
    <property type="entry name" value="Sigma3 and sigma4 domains of RNA polymerase sigma factors"/>
    <property type="match status" value="1"/>
</dbReference>
<organism evidence="7 8">
    <name type="scientific">Chitinophaga cymbidii</name>
    <dbReference type="NCBI Taxonomy" id="1096750"/>
    <lineage>
        <taxon>Bacteria</taxon>
        <taxon>Pseudomonadati</taxon>
        <taxon>Bacteroidota</taxon>
        <taxon>Chitinophagia</taxon>
        <taxon>Chitinophagales</taxon>
        <taxon>Chitinophagaceae</taxon>
        <taxon>Chitinophaga</taxon>
    </lineage>
</organism>
<dbReference type="Pfam" id="PF08281">
    <property type="entry name" value="Sigma70_r4_2"/>
    <property type="match status" value="1"/>
</dbReference>
<dbReference type="PANTHER" id="PTHR43133:SF46">
    <property type="entry name" value="RNA POLYMERASE SIGMA-70 FACTOR ECF SUBFAMILY"/>
    <property type="match status" value="1"/>
</dbReference>
<comment type="similarity">
    <text evidence="1">Belongs to the sigma-70 factor family. ECF subfamily.</text>
</comment>
<dbReference type="RefSeq" id="WP_146861275.1">
    <property type="nucleotide sequence ID" value="NZ_BKAU01000002.1"/>
</dbReference>
<evidence type="ECO:0000259" key="5">
    <source>
        <dbReference type="Pfam" id="PF04542"/>
    </source>
</evidence>
<dbReference type="InterPro" id="IPR039425">
    <property type="entry name" value="RNA_pol_sigma-70-like"/>
</dbReference>
<dbReference type="OrthoDB" id="799938at2"/>
<feature type="domain" description="RNA polymerase sigma factor 70 region 4 type 2" evidence="6">
    <location>
        <begin position="129"/>
        <end position="177"/>
    </location>
</feature>
<comment type="caution">
    <text evidence="7">The sequence shown here is derived from an EMBL/GenBank/DDBJ whole genome shotgun (WGS) entry which is preliminary data.</text>
</comment>
<sequence>MSTNYSYNEKELLVRLEAGDKSAFDSLYHHFEPRLRLFLYPFTNDDADLADIVIQDVFVKLWLKRQELSGIAVLEYYLQRMAKNRLLDILKLRDIRDRHQKYYAILQPYSANDTREQLQLKEYLAIAREGMDKMPPRRRIIFSMNVLEGFSIDEIAAHMKVSRDVVKKQLQKARVFLKEYIAKHGDLPGAICLAIIGGYIY</sequence>
<evidence type="ECO:0000259" key="6">
    <source>
        <dbReference type="Pfam" id="PF08281"/>
    </source>
</evidence>
<reference evidence="7 8" key="1">
    <citation type="submission" date="2019-07" db="EMBL/GenBank/DDBJ databases">
        <title>Whole genome shotgun sequence of Chitinophaga cymbidii NBRC 109752.</title>
        <authorList>
            <person name="Hosoyama A."/>
            <person name="Uohara A."/>
            <person name="Ohji S."/>
            <person name="Ichikawa N."/>
        </authorList>
    </citation>
    <scope>NUCLEOTIDE SEQUENCE [LARGE SCALE GENOMIC DNA]</scope>
    <source>
        <strain evidence="7 8">NBRC 109752</strain>
    </source>
</reference>
<evidence type="ECO:0000313" key="7">
    <source>
        <dbReference type="EMBL" id="GEP96009.1"/>
    </source>
</evidence>
<dbReference type="GO" id="GO:0006352">
    <property type="term" value="P:DNA-templated transcription initiation"/>
    <property type="evidence" value="ECO:0007669"/>
    <property type="project" value="InterPro"/>
</dbReference>
<accession>A0A512RJY3</accession>
<dbReference type="NCBIfam" id="TIGR02937">
    <property type="entry name" value="sigma70-ECF"/>
    <property type="match status" value="1"/>
</dbReference>
<dbReference type="Gene3D" id="1.10.1740.10">
    <property type="match status" value="1"/>
</dbReference>
<evidence type="ECO:0000256" key="1">
    <source>
        <dbReference type="ARBA" id="ARBA00010641"/>
    </source>
</evidence>
<keyword evidence="3" id="KW-0731">Sigma factor</keyword>
<keyword evidence="2" id="KW-0805">Transcription regulation</keyword>
<keyword evidence="4" id="KW-0804">Transcription</keyword>
<keyword evidence="8" id="KW-1185">Reference proteome</keyword>
<dbReference type="SUPFAM" id="SSF88946">
    <property type="entry name" value="Sigma2 domain of RNA polymerase sigma factors"/>
    <property type="match status" value="1"/>
</dbReference>
<dbReference type="Pfam" id="PF04542">
    <property type="entry name" value="Sigma70_r2"/>
    <property type="match status" value="1"/>
</dbReference>
<gene>
    <name evidence="7" type="ORF">CCY01nite_22690</name>
</gene>
<dbReference type="GO" id="GO:0000428">
    <property type="term" value="C:DNA-directed RNA polymerase complex"/>
    <property type="evidence" value="ECO:0007669"/>
    <property type="project" value="UniProtKB-KW"/>
</dbReference>
<dbReference type="Gene3D" id="1.10.10.10">
    <property type="entry name" value="Winged helix-like DNA-binding domain superfamily/Winged helix DNA-binding domain"/>
    <property type="match status" value="1"/>
</dbReference>
<dbReference type="InterPro" id="IPR014284">
    <property type="entry name" value="RNA_pol_sigma-70_dom"/>
</dbReference>
<dbReference type="PANTHER" id="PTHR43133">
    <property type="entry name" value="RNA POLYMERASE ECF-TYPE SIGMA FACTO"/>
    <property type="match status" value="1"/>
</dbReference>
<keyword evidence="7" id="KW-0240">DNA-directed RNA polymerase</keyword>
<dbReference type="InterPro" id="IPR007627">
    <property type="entry name" value="RNA_pol_sigma70_r2"/>
</dbReference>
<dbReference type="InterPro" id="IPR013324">
    <property type="entry name" value="RNA_pol_sigma_r3/r4-like"/>
</dbReference>